<dbReference type="PROSITE" id="PS51720">
    <property type="entry name" value="G_AIG1"/>
    <property type="match status" value="1"/>
</dbReference>
<evidence type="ECO:0000256" key="1">
    <source>
        <dbReference type="ARBA" id="ARBA00008535"/>
    </source>
</evidence>
<dbReference type="InterPro" id="IPR027417">
    <property type="entry name" value="P-loop_NTPase"/>
</dbReference>
<feature type="domain" description="AIG1-type G" evidence="4">
    <location>
        <begin position="137"/>
        <end position="329"/>
    </location>
</feature>
<dbReference type="Ensembl" id="ENSNBRT00000031378.1">
    <property type="protein sequence ID" value="ENSNBRP00000030600.1"/>
    <property type="gene ID" value="ENSNBRG00000023278.1"/>
</dbReference>
<protein>
    <recommendedName>
        <fullName evidence="4">AIG1-type G domain-containing protein</fullName>
    </recommendedName>
</protein>
<dbReference type="GeneTree" id="ENSGT00940000164100"/>
<evidence type="ECO:0000256" key="3">
    <source>
        <dbReference type="ARBA" id="ARBA00023134"/>
    </source>
</evidence>
<evidence type="ECO:0000313" key="5">
    <source>
        <dbReference type="Ensembl" id="ENSNBRP00000030600.1"/>
    </source>
</evidence>
<accession>A0A3Q4I2F8</accession>
<dbReference type="Proteomes" id="UP000261580">
    <property type="component" value="Unassembled WGS sequence"/>
</dbReference>
<keyword evidence="6" id="KW-1185">Reference proteome</keyword>
<proteinExistence type="inferred from homology"/>
<evidence type="ECO:0000259" key="4">
    <source>
        <dbReference type="PROSITE" id="PS51720"/>
    </source>
</evidence>
<dbReference type="PANTHER" id="PTHR10903">
    <property type="entry name" value="GTPASE, IMAP FAMILY MEMBER-RELATED"/>
    <property type="match status" value="1"/>
</dbReference>
<dbReference type="Pfam" id="PF04548">
    <property type="entry name" value="AIG1"/>
    <property type="match status" value="2"/>
</dbReference>
<dbReference type="OMA" id="CEHAGDA"/>
<reference evidence="5" key="2">
    <citation type="submission" date="2025-09" db="UniProtKB">
        <authorList>
            <consortium name="Ensembl"/>
        </authorList>
    </citation>
    <scope>IDENTIFICATION</scope>
</reference>
<dbReference type="AlphaFoldDB" id="A0A3Q4I2F8"/>
<dbReference type="Bgee" id="ENSNBRG00000023278">
    <property type="expression patterns" value="Expressed in heart and 4 other cell types or tissues"/>
</dbReference>
<dbReference type="InterPro" id="IPR045058">
    <property type="entry name" value="GIMA/IAN/Toc"/>
</dbReference>
<dbReference type="Gene3D" id="3.40.50.300">
    <property type="entry name" value="P-loop containing nucleotide triphosphate hydrolases"/>
    <property type="match status" value="2"/>
</dbReference>
<keyword evidence="2" id="KW-0547">Nucleotide-binding</keyword>
<dbReference type="PANTHER" id="PTHR10903:SF188">
    <property type="entry name" value="GTPASE IMAP FAMILY MEMBER 2-LIKE-RELATED"/>
    <property type="match status" value="1"/>
</dbReference>
<dbReference type="GO" id="GO:0005525">
    <property type="term" value="F:GTP binding"/>
    <property type="evidence" value="ECO:0007669"/>
    <property type="project" value="UniProtKB-KW"/>
</dbReference>
<keyword evidence="3" id="KW-0342">GTP-binding</keyword>
<dbReference type="STRING" id="32507.ENSNBRP00000030600"/>
<dbReference type="InterPro" id="IPR006703">
    <property type="entry name" value="G_AIG1"/>
</dbReference>
<name>A0A3Q4I2F8_NEOBR</name>
<evidence type="ECO:0000256" key="2">
    <source>
        <dbReference type="ARBA" id="ARBA00022741"/>
    </source>
</evidence>
<comment type="similarity">
    <text evidence="1">Belongs to the TRAFAC class TrmE-Era-EngA-EngB-Septin-like GTPase superfamily. AIG1/Toc34/Toc159-like paraseptin GTPase family. IAN subfamily.</text>
</comment>
<reference evidence="5" key="1">
    <citation type="submission" date="2025-08" db="UniProtKB">
        <authorList>
            <consortium name="Ensembl"/>
        </authorList>
    </citation>
    <scope>IDENTIFICATION</scope>
</reference>
<sequence>MFSLSEEDMRREVKSCVCLCPPAPNVLLLLVKPSKFTEENRKTLKFILSLFGEDSFKHSMVIITHENEMSISANEVLRECEGRHYNVSDDNYRSLMEKIQEMTNLLKQEQIKTNNSSQEYLTLKKESHHTIEPLCSKSNLNLVLCGRRGVEKTSAAKAILGQTELHSVSNSSECVKHRGEVCGCWVSLVELPALYGKLQQAVIKESLRCISLCNPEGVHAFILVLPVDPLTDEDKGELETIQNTFGSRVNDFTMILFTVDSNPTAPAIVNFVSKSKDTLELCQSCGGRSFVLSIKDKQQIPELMKTVDKIRQSSDNPTCYTTETFLDAQMERVVQQDKLISKLQGELEKLRKTQNTG</sequence>
<evidence type="ECO:0000313" key="6">
    <source>
        <dbReference type="Proteomes" id="UP000261580"/>
    </source>
</evidence>
<organism evidence="5 6">
    <name type="scientific">Neolamprologus brichardi</name>
    <name type="common">Fairy cichlid</name>
    <name type="synonym">Lamprologus brichardi</name>
    <dbReference type="NCBI Taxonomy" id="32507"/>
    <lineage>
        <taxon>Eukaryota</taxon>
        <taxon>Metazoa</taxon>
        <taxon>Chordata</taxon>
        <taxon>Craniata</taxon>
        <taxon>Vertebrata</taxon>
        <taxon>Euteleostomi</taxon>
        <taxon>Actinopterygii</taxon>
        <taxon>Neopterygii</taxon>
        <taxon>Teleostei</taxon>
        <taxon>Neoteleostei</taxon>
        <taxon>Acanthomorphata</taxon>
        <taxon>Ovalentaria</taxon>
        <taxon>Cichlomorphae</taxon>
        <taxon>Cichliformes</taxon>
        <taxon>Cichlidae</taxon>
        <taxon>African cichlids</taxon>
        <taxon>Pseudocrenilabrinae</taxon>
        <taxon>Lamprologini</taxon>
        <taxon>Neolamprologus</taxon>
    </lineage>
</organism>
<dbReference type="SUPFAM" id="SSF52540">
    <property type="entry name" value="P-loop containing nucleoside triphosphate hydrolases"/>
    <property type="match status" value="1"/>
</dbReference>